<keyword evidence="3" id="KW-0732">Signal</keyword>
<dbReference type="Gene3D" id="3.40.50.2000">
    <property type="entry name" value="Glycogen Phosphorylase B"/>
    <property type="match status" value="2"/>
</dbReference>
<dbReference type="InterPro" id="IPR023214">
    <property type="entry name" value="HAD_sf"/>
</dbReference>
<dbReference type="SUPFAM" id="SSF56784">
    <property type="entry name" value="HAD-like"/>
    <property type="match status" value="1"/>
</dbReference>
<comment type="similarity">
    <text evidence="1">In the N-terminal section; belongs to the glycosyltransferase 20 family.</text>
</comment>
<dbReference type="PANTHER" id="PTHR10788:SF15">
    <property type="entry name" value="TREHALOSE SYNTHASE COMPLEX REGULATORY SUBUNIT TPS3-RELATED"/>
    <property type="match status" value="1"/>
</dbReference>
<dbReference type="Pfam" id="PF00982">
    <property type="entry name" value="Glyco_transf_20"/>
    <property type="match status" value="1"/>
</dbReference>
<dbReference type="Proteomes" id="UP001437256">
    <property type="component" value="Unassembled WGS sequence"/>
</dbReference>
<feature type="region of interest" description="Disordered" evidence="2">
    <location>
        <begin position="68"/>
        <end position="96"/>
    </location>
</feature>
<dbReference type="InterPro" id="IPR036412">
    <property type="entry name" value="HAD-like_sf"/>
</dbReference>
<dbReference type="Gene3D" id="3.40.50.1000">
    <property type="entry name" value="HAD superfamily/HAD-like"/>
    <property type="match status" value="1"/>
</dbReference>
<gene>
    <name evidence="4" type="primary">TPS3</name>
    <name evidence="4" type="ORF">AAF712_003186</name>
</gene>
<comment type="caution">
    <text evidence="4">The sequence shown here is derived from an EMBL/GenBank/DDBJ whole genome shotgun (WGS) entry which is preliminary data.</text>
</comment>
<feature type="signal peptide" evidence="3">
    <location>
        <begin position="1"/>
        <end position="26"/>
    </location>
</feature>
<feature type="region of interest" description="Disordered" evidence="2">
    <location>
        <begin position="171"/>
        <end position="286"/>
    </location>
</feature>
<reference evidence="4 5" key="1">
    <citation type="submission" date="2024-05" db="EMBL/GenBank/DDBJ databases">
        <title>A draft genome resource for the thread blight pathogen Marasmius tenuissimus strain MS-2.</title>
        <authorList>
            <person name="Yulfo-Soto G.E."/>
            <person name="Baruah I.K."/>
            <person name="Amoako-Attah I."/>
            <person name="Bukari Y."/>
            <person name="Meinhardt L.W."/>
            <person name="Bailey B.A."/>
            <person name="Cohen S.P."/>
        </authorList>
    </citation>
    <scope>NUCLEOTIDE SEQUENCE [LARGE SCALE GENOMIC DNA]</scope>
    <source>
        <strain evidence="4 5">MS-2</strain>
    </source>
</reference>
<evidence type="ECO:0000313" key="5">
    <source>
        <dbReference type="Proteomes" id="UP001437256"/>
    </source>
</evidence>
<dbReference type="EMBL" id="JBBXMP010000011">
    <property type="protein sequence ID" value="KAL0069528.1"/>
    <property type="molecule type" value="Genomic_DNA"/>
</dbReference>
<feature type="compositionally biased region" description="Polar residues" evidence="2">
    <location>
        <begin position="177"/>
        <end position="194"/>
    </location>
</feature>
<protein>
    <submittedName>
        <fullName evidence="4">Trehalose-6-P synthase/phosphatase complex subunit</fullName>
    </submittedName>
</protein>
<dbReference type="PANTHER" id="PTHR10788">
    <property type="entry name" value="TREHALOSE-6-PHOSPHATE SYNTHASE"/>
    <property type="match status" value="1"/>
</dbReference>
<dbReference type="CDD" id="cd03788">
    <property type="entry name" value="GT20_TPS"/>
    <property type="match status" value="1"/>
</dbReference>
<dbReference type="InterPro" id="IPR003337">
    <property type="entry name" value="Trehalose_PPase"/>
</dbReference>
<evidence type="ECO:0000256" key="1">
    <source>
        <dbReference type="ARBA" id="ARBA00005409"/>
    </source>
</evidence>
<dbReference type="Pfam" id="PF02358">
    <property type="entry name" value="Trehalose_PPase"/>
    <property type="match status" value="1"/>
</dbReference>
<feature type="compositionally biased region" description="Polar residues" evidence="2">
    <location>
        <begin position="81"/>
        <end position="90"/>
    </location>
</feature>
<name>A0ABR3A953_9AGAR</name>
<sequence length="1073" mass="118439">MSSASSLRNHRIVIASLFLPQTVVLGAPDEEFSESPVGLEGANGGNKNLSLDVPEEGTVTLGLLTQAPHHSRSMPGATPFTPAQTGRTPNPTTPGDYFGLTKASVPAPLKSIVEDLEHRHAHSTLPTPSKDALNPFSALTTPMATSTRTSSGGSGDKGVIGTATTALKTIGEKIMPSSISTKATSPPNASTTHIQRSHTRRMRRQGQGSRSSSRRPGLASSKSRDHQHSPGVDGTPGEDDDNAFFFEPNAHVNGGLKNALDSVSREQPQTPTTTRRPGHSRANSLQSVSKLKDKLWVGTLGTKTDDFSEGLKKNIDAKLKLDHDCEAVWVSDEEFEGCYDEFCHQVLWPALHYAVPDAPKTRMFYESASYKQYVAVNKAFAEKIAEVWQEGDIVWVNDYHLMLLPLMLRSSGLIPSNAPIGFFLHAAFPSSEIFRCLSVRSALLRGMLGADLVGFQTANFARHFRQTCSRILSVESLPRGIQLRIVVNDRGEKTNSNLSHLSSSKSYASITSSVGEDGKGRFVDVGVFPMGIDVNQLNERRKDPAVQEWIDILKQRYAGMKIVVGRDKMDEVQGVRQKIQAFERFLEQYASKDPELKEKVVLIQIAIPASSSQVDEDIGSSILTTVSHINSKFSTLTYQPIVFLHTQDVSFSQYLALLRVADAFLVTSLREGMALRTHEFVVSQEGKEKEGSLVLSEFTGSYSYSGFRSCIAVNPWDMRGTAAAINQSLTMSSEEAHSRWEDLQGHVIGQSAQAFVIGFLSRCLRASQEEEHSDDDEEGGRRELDVKKVISRWKHGKARLVAVDWEGGLVSEEQHLQEGEVDKEKVKREEEETRAIEVLKALVKDSRNEVWLLSGYSRKQLARVSQEVGGRLGIIAENGCYIKSRNAKGQEGEWISMVANLNMTWKNVCSEMLHYFTERTPGSYVQEREASVIWRFCERADDYRPDSQWARRQAAEAQNHIFDSLGERFGLRIIPSSNSFLVLPNNISWSTAVGSVLLGLSGGTNEWDIVVAMSGDERLLRRLGELDNSETVSISGKGSTDAKWRLARGVHPLSGNQDDLGDVARVIREFAEC</sequence>
<evidence type="ECO:0000313" key="4">
    <source>
        <dbReference type="EMBL" id="KAL0069528.1"/>
    </source>
</evidence>
<keyword evidence="5" id="KW-1185">Reference proteome</keyword>
<dbReference type="InterPro" id="IPR001830">
    <property type="entry name" value="Glyco_trans_20"/>
</dbReference>
<feature type="compositionally biased region" description="Basic residues" evidence="2">
    <location>
        <begin position="195"/>
        <end position="204"/>
    </location>
</feature>
<evidence type="ECO:0000256" key="3">
    <source>
        <dbReference type="SAM" id="SignalP"/>
    </source>
</evidence>
<feature type="compositionally biased region" description="Low complexity" evidence="2">
    <location>
        <begin position="205"/>
        <end position="221"/>
    </location>
</feature>
<organism evidence="4 5">
    <name type="scientific">Marasmius tenuissimus</name>
    <dbReference type="NCBI Taxonomy" id="585030"/>
    <lineage>
        <taxon>Eukaryota</taxon>
        <taxon>Fungi</taxon>
        <taxon>Dikarya</taxon>
        <taxon>Basidiomycota</taxon>
        <taxon>Agaricomycotina</taxon>
        <taxon>Agaricomycetes</taxon>
        <taxon>Agaricomycetidae</taxon>
        <taxon>Agaricales</taxon>
        <taxon>Marasmiineae</taxon>
        <taxon>Marasmiaceae</taxon>
        <taxon>Marasmius</taxon>
    </lineage>
</organism>
<accession>A0ABR3A953</accession>
<dbReference type="Gene3D" id="3.30.70.1020">
    <property type="entry name" value="Trehalose-6-phosphate phosphatase related protein, domain 2"/>
    <property type="match status" value="1"/>
</dbReference>
<dbReference type="SUPFAM" id="SSF53756">
    <property type="entry name" value="UDP-Glycosyltransferase/glycogen phosphorylase"/>
    <property type="match status" value="1"/>
</dbReference>
<proteinExistence type="inferred from homology"/>
<evidence type="ECO:0000256" key="2">
    <source>
        <dbReference type="SAM" id="MobiDB-lite"/>
    </source>
</evidence>
<feature type="chain" id="PRO_5045830998" evidence="3">
    <location>
        <begin position="27"/>
        <end position="1073"/>
    </location>
</feature>